<evidence type="ECO:0000313" key="2">
    <source>
        <dbReference type="EMBL" id="JAD89692.1"/>
    </source>
</evidence>
<feature type="chain" id="PRO_5002045194" evidence="1">
    <location>
        <begin position="20"/>
        <end position="58"/>
    </location>
</feature>
<evidence type="ECO:0000256" key="1">
    <source>
        <dbReference type="SAM" id="SignalP"/>
    </source>
</evidence>
<proteinExistence type="predicted"/>
<accession>A0A0A9E130</accession>
<protein>
    <submittedName>
        <fullName evidence="2">Uncharacterized protein</fullName>
    </submittedName>
</protein>
<dbReference type="AlphaFoldDB" id="A0A0A9E130"/>
<reference evidence="2" key="2">
    <citation type="journal article" date="2015" name="Data Brief">
        <title>Shoot transcriptome of the giant reed, Arundo donax.</title>
        <authorList>
            <person name="Barrero R.A."/>
            <person name="Guerrero F.D."/>
            <person name="Moolhuijzen P."/>
            <person name="Goolsby J.A."/>
            <person name="Tidwell J."/>
            <person name="Bellgard S.E."/>
            <person name="Bellgard M.I."/>
        </authorList>
    </citation>
    <scope>NUCLEOTIDE SEQUENCE</scope>
    <source>
        <tissue evidence="2">Shoot tissue taken approximately 20 cm above the soil surface</tissue>
    </source>
</reference>
<dbReference type="EMBL" id="GBRH01208203">
    <property type="protein sequence ID" value="JAD89692.1"/>
    <property type="molecule type" value="Transcribed_RNA"/>
</dbReference>
<feature type="signal peptide" evidence="1">
    <location>
        <begin position="1"/>
        <end position="19"/>
    </location>
</feature>
<name>A0A0A9E130_ARUDO</name>
<sequence>MLGFFGLLVSIVQMYPLRSLFVTASKANWHDPLAMPSIASLSVLHSNNISGTKIKRAL</sequence>
<keyword evidence="1" id="KW-0732">Signal</keyword>
<reference evidence="2" key="1">
    <citation type="submission" date="2014-09" db="EMBL/GenBank/DDBJ databases">
        <authorList>
            <person name="Magalhaes I.L.F."/>
            <person name="Oliveira U."/>
            <person name="Santos F.R."/>
            <person name="Vidigal T.H.D.A."/>
            <person name="Brescovit A.D."/>
            <person name="Santos A.J."/>
        </authorList>
    </citation>
    <scope>NUCLEOTIDE SEQUENCE</scope>
    <source>
        <tissue evidence="2">Shoot tissue taken approximately 20 cm above the soil surface</tissue>
    </source>
</reference>
<organism evidence="2">
    <name type="scientific">Arundo donax</name>
    <name type="common">Giant reed</name>
    <name type="synonym">Donax arundinaceus</name>
    <dbReference type="NCBI Taxonomy" id="35708"/>
    <lineage>
        <taxon>Eukaryota</taxon>
        <taxon>Viridiplantae</taxon>
        <taxon>Streptophyta</taxon>
        <taxon>Embryophyta</taxon>
        <taxon>Tracheophyta</taxon>
        <taxon>Spermatophyta</taxon>
        <taxon>Magnoliopsida</taxon>
        <taxon>Liliopsida</taxon>
        <taxon>Poales</taxon>
        <taxon>Poaceae</taxon>
        <taxon>PACMAD clade</taxon>
        <taxon>Arundinoideae</taxon>
        <taxon>Arundineae</taxon>
        <taxon>Arundo</taxon>
    </lineage>
</organism>